<dbReference type="SUPFAM" id="SSF52317">
    <property type="entry name" value="Class I glutamine amidotransferase-like"/>
    <property type="match status" value="1"/>
</dbReference>
<dbReference type="STRING" id="1547445.LO80_09775"/>
<evidence type="ECO:0000313" key="4">
    <source>
        <dbReference type="Proteomes" id="UP000029672"/>
    </source>
</evidence>
<dbReference type="RefSeq" id="WP_040010606.1">
    <property type="nucleotide sequence ID" value="NZ_CP009574.1"/>
</dbReference>
<dbReference type="AlphaFoldDB" id="A0A097ERR3"/>
<evidence type="ECO:0000259" key="2">
    <source>
        <dbReference type="Pfam" id="PF01965"/>
    </source>
</evidence>
<dbReference type="NCBIfam" id="NF008747">
    <property type="entry name" value="PRK11780.1"/>
    <property type="match status" value="1"/>
</dbReference>
<comment type="catalytic activity">
    <reaction evidence="1">
        <text>glyoxal + H2O = glycolate + H(+)</text>
        <dbReference type="Rhea" id="RHEA:51672"/>
        <dbReference type="ChEBI" id="CHEBI:15377"/>
        <dbReference type="ChEBI" id="CHEBI:15378"/>
        <dbReference type="ChEBI" id="CHEBI:29805"/>
        <dbReference type="ChEBI" id="CHEBI:34779"/>
    </reaction>
</comment>
<sequence length="219" mass="23722">MSKVAVVLSGCGYLDGSEIYETVLTILALEKQGVQWQGVALNKDQKHVINHLHQSVDNKASARNILEESARITRGNVIDLAEADSDDYDAVIFPGGFGAAKNIMDFAFVGDDSYQMDEDVLTFARAFYLADKPAGYLCIAPLMIPLIYPEGTKATVGTDENTTAILEKKGAEAITMDATEICVDEVSKVVSTPAYMCAKNILEASQGIEKLVEKVVSYI</sequence>
<dbReference type="InterPro" id="IPR002818">
    <property type="entry name" value="DJ-1/PfpI"/>
</dbReference>
<dbReference type="KEGG" id="frf:LO80_09775"/>
<proteinExistence type="inferred from homology"/>
<reference evidence="3 4" key="1">
    <citation type="submission" date="2014-10" db="EMBL/GenBank/DDBJ databases">
        <title>Whole genome sequence of Francisella endociliophora strain FSC1006, isolated from a laboratory culture of the marine ciliate Euplotes raikovi.</title>
        <authorList>
            <person name="Granberg M."/>
            <person name="Backman S."/>
            <person name="Lundmark E."/>
            <person name="Nilsson E."/>
            <person name="Karlsson E."/>
            <person name="Thelaus J."/>
            <person name="Ohrman C."/>
            <person name="Larkeryd A."/>
            <person name="Stenberg P."/>
        </authorList>
    </citation>
    <scope>NUCLEOTIDE SEQUENCE [LARGE SCALE GENOMIC DNA]</scope>
    <source>
        <strain evidence="3 4">FSC1006</strain>
    </source>
</reference>
<dbReference type="InterPro" id="IPR029062">
    <property type="entry name" value="Class_I_gatase-like"/>
</dbReference>
<dbReference type="CDD" id="cd03133">
    <property type="entry name" value="GATase1_ES1"/>
    <property type="match status" value="1"/>
</dbReference>
<keyword evidence="1" id="KW-0456">Lyase</keyword>
<gene>
    <name evidence="3" type="ORF">LO80_09775</name>
</gene>
<dbReference type="Pfam" id="PF01965">
    <property type="entry name" value="DJ-1_PfpI"/>
    <property type="match status" value="1"/>
</dbReference>
<comment type="similarity">
    <text evidence="1">Belongs to the peptidase C56 family.</text>
</comment>
<evidence type="ECO:0000313" key="3">
    <source>
        <dbReference type="EMBL" id="AIT10232.1"/>
    </source>
</evidence>
<feature type="domain" description="DJ-1/PfpI" evidence="2">
    <location>
        <begin position="15"/>
        <end position="155"/>
    </location>
</feature>
<keyword evidence="4" id="KW-1185">Reference proteome</keyword>
<organism evidence="3 4">
    <name type="scientific">Candidatus Francisella endociliophora</name>
    <dbReference type="NCBI Taxonomy" id="653937"/>
    <lineage>
        <taxon>Bacteria</taxon>
        <taxon>Pseudomonadati</taxon>
        <taxon>Pseudomonadota</taxon>
        <taxon>Gammaproteobacteria</taxon>
        <taxon>Thiotrichales</taxon>
        <taxon>Francisellaceae</taxon>
        <taxon>Francisella</taxon>
    </lineage>
</organism>
<dbReference type="Gene3D" id="3.40.50.880">
    <property type="match status" value="1"/>
</dbReference>
<dbReference type="eggNOG" id="COG3155">
    <property type="taxonomic scope" value="Bacteria"/>
</dbReference>
<dbReference type="PIRSF" id="PIRSF006320">
    <property type="entry name" value="Elb2"/>
    <property type="match status" value="1"/>
</dbReference>
<accession>A0A097ERR3</accession>
<name>A0A097ERR3_9GAMM</name>
<dbReference type="InterPro" id="IPR026041">
    <property type="entry name" value="ElbB"/>
</dbReference>
<evidence type="ECO:0000256" key="1">
    <source>
        <dbReference type="PIRNR" id="PIRNR006320"/>
    </source>
</evidence>
<dbReference type="OrthoDB" id="5605062at2"/>
<dbReference type="PANTHER" id="PTHR10224">
    <property type="entry name" value="ES1 PROTEIN HOMOLOG, MITOCHONDRIAL"/>
    <property type="match status" value="1"/>
</dbReference>
<dbReference type="GO" id="GO:0016829">
    <property type="term" value="F:lyase activity"/>
    <property type="evidence" value="ECO:0007669"/>
    <property type="project" value="UniProtKB-UniRule"/>
</dbReference>
<dbReference type="Proteomes" id="UP000029672">
    <property type="component" value="Chromosome"/>
</dbReference>
<dbReference type="HOGENOM" id="CLU_072952_1_0_6"/>
<protein>
    <recommendedName>
        <fullName evidence="1">Glyoxalase</fullName>
    </recommendedName>
</protein>
<dbReference type="EMBL" id="CP009574">
    <property type="protein sequence ID" value="AIT10232.1"/>
    <property type="molecule type" value="Genomic_DNA"/>
</dbReference>
<comment type="function">
    <text evidence="1">Displays glyoxalase activity, catalyzing the conversion of glyoxal to glycolate.</text>
</comment>
<dbReference type="PANTHER" id="PTHR10224:SF12">
    <property type="entry name" value="GLYOXALASE ELBB"/>
    <property type="match status" value="1"/>
</dbReference>